<protein>
    <submittedName>
        <fullName evidence="2">Uncharacterized protein</fullName>
    </submittedName>
</protein>
<dbReference type="PATRIC" id="fig|157838.3.peg.3431"/>
<gene>
    <name evidence="2" type="ORF">AN964_15515</name>
</gene>
<keyword evidence="1" id="KW-0472">Membrane</keyword>
<reference evidence="2 3" key="1">
    <citation type="submission" date="2015-09" db="EMBL/GenBank/DDBJ databases">
        <title>Genome sequencing project for genomic taxonomy and phylogenomics of Bacillus-like bacteria.</title>
        <authorList>
            <person name="Liu B."/>
            <person name="Wang J."/>
            <person name="Zhu Y."/>
            <person name="Liu G."/>
            <person name="Chen Q."/>
            <person name="Chen Z."/>
            <person name="Lan J."/>
            <person name="Che J."/>
            <person name="Ge C."/>
            <person name="Shi H."/>
            <person name="Pan Z."/>
            <person name="Liu X."/>
        </authorList>
    </citation>
    <scope>NUCLEOTIDE SEQUENCE [LARGE SCALE GENOMIC DNA]</scope>
    <source>
        <strain evidence="2 3">LMG 18435</strain>
    </source>
</reference>
<evidence type="ECO:0000313" key="2">
    <source>
        <dbReference type="EMBL" id="KQL55520.1"/>
    </source>
</evidence>
<organism evidence="2 3">
    <name type="scientific">Heyndrickxia shackletonii</name>
    <dbReference type="NCBI Taxonomy" id="157838"/>
    <lineage>
        <taxon>Bacteria</taxon>
        <taxon>Bacillati</taxon>
        <taxon>Bacillota</taxon>
        <taxon>Bacilli</taxon>
        <taxon>Bacillales</taxon>
        <taxon>Bacillaceae</taxon>
        <taxon>Heyndrickxia</taxon>
    </lineage>
</organism>
<keyword evidence="3" id="KW-1185">Reference proteome</keyword>
<feature type="transmembrane region" description="Helical" evidence="1">
    <location>
        <begin position="30"/>
        <end position="51"/>
    </location>
</feature>
<name>A0A0Q3TNE9_9BACI</name>
<keyword evidence="1" id="KW-1133">Transmembrane helix</keyword>
<dbReference type="AlphaFoldDB" id="A0A0Q3TNE9"/>
<dbReference type="EMBL" id="LJJC01000004">
    <property type="protein sequence ID" value="KQL55520.1"/>
    <property type="molecule type" value="Genomic_DNA"/>
</dbReference>
<accession>A0A0Q3TNE9</accession>
<proteinExistence type="predicted"/>
<keyword evidence="1" id="KW-0812">Transmembrane</keyword>
<evidence type="ECO:0000313" key="3">
    <source>
        <dbReference type="Proteomes" id="UP000051888"/>
    </source>
</evidence>
<dbReference type="Proteomes" id="UP000051888">
    <property type="component" value="Unassembled WGS sequence"/>
</dbReference>
<comment type="caution">
    <text evidence="2">The sequence shown here is derived from an EMBL/GenBank/DDBJ whole genome shotgun (WGS) entry which is preliminary data.</text>
</comment>
<sequence>MKNYVAFLFQLIVWSCFTFAEWLSNRDHLLYKVLMFLVFLYLAFLLTRMIVKSNRMTIFITIASLSAYFLLQFFLHQMLPSRMAFL</sequence>
<feature type="transmembrane region" description="Helical" evidence="1">
    <location>
        <begin position="58"/>
        <end position="79"/>
    </location>
</feature>
<dbReference type="STRING" id="157838.AN964_15515"/>
<evidence type="ECO:0000256" key="1">
    <source>
        <dbReference type="SAM" id="Phobius"/>
    </source>
</evidence>